<dbReference type="OrthoDB" id="573320at2"/>
<organism evidence="1 2">
    <name type="scientific">Dactylococcopsis salina (strain PCC 8305)</name>
    <name type="common">Myxobactron salinum</name>
    <dbReference type="NCBI Taxonomy" id="13035"/>
    <lineage>
        <taxon>Bacteria</taxon>
        <taxon>Bacillati</taxon>
        <taxon>Cyanobacteriota</taxon>
        <taxon>Cyanophyceae</taxon>
        <taxon>Nodosilineales</taxon>
        <taxon>Cymatolegaceae</taxon>
        <taxon>Dactylococcopsis</taxon>
    </lineage>
</organism>
<dbReference type="eggNOG" id="ENOG503372B">
    <property type="taxonomic scope" value="Bacteria"/>
</dbReference>
<accession>K9YTU2</accession>
<dbReference type="AlphaFoldDB" id="K9YTU2"/>
<reference evidence="1" key="1">
    <citation type="submission" date="2012-04" db="EMBL/GenBank/DDBJ databases">
        <title>Finished genome of Dactylococcopsis salina PCC 8305.</title>
        <authorList>
            <consortium name="US DOE Joint Genome Institute"/>
            <person name="Gugger M."/>
            <person name="Coursin T."/>
            <person name="Rippka R."/>
            <person name="Tandeau De Marsac N."/>
            <person name="Huntemann M."/>
            <person name="Wei C.-L."/>
            <person name="Han J."/>
            <person name="Detter J.C."/>
            <person name="Han C."/>
            <person name="Tapia R."/>
            <person name="Daligault H."/>
            <person name="Chen A."/>
            <person name="Krypides N."/>
            <person name="Mavromatis K."/>
            <person name="Markowitz V."/>
            <person name="Szeto E."/>
            <person name="Ivanova N."/>
            <person name="Ovchinnikova G."/>
            <person name="Pagani I."/>
            <person name="Pati A."/>
            <person name="Goodwin L."/>
            <person name="Peters L."/>
            <person name="Pitluck S."/>
            <person name="Woyke T."/>
            <person name="Kerfeld C."/>
        </authorList>
    </citation>
    <scope>NUCLEOTIDE SEQUENCE [LARGE SCALE GENOMIC DNA]</scope>
    <source>
        <strain evidence="1">PCC 8305</strain>
    </source>
</reference>
<dbReference type="Proteomes" id="UP000010482">
    <property type="component" value="Chromosome"/>
</dbReference>
<name>K9YTU2_DACS8</name>
<dbReference type="RefSeq" id="WP_015226285.1">
    <property type="nucleotide sequence ID" value="NC_019780.1"/>
</dbReference>
<evidence type="ECO:0000313" key="1">
    <source>
        <dbReference type="EMBL" id="AFZ49755.1"/>
    </source>
</evidence>
<dbReference type="HOGENOM" id="CLU_2368174_0_0_3"/>
<evidence type="ECO:0008006" key="3">
    <source>
        <dbReference type="Google" id="ProtNLM"/>
    </source>
</evidence>
<keyword evidence="2" id="KW-1185">Reference proteome</keyword>
<evidence type="ECO:0000313" key="2">
    <source>
        <dbReference type="Proteomes" id="UP000010482"/>
    </source>
</evidence>
<gene>
    <name evidence="1" type="ORF">Dacsa_1040</name>
</gene>
<proteinExistence type="predicted"/>
<sequence length="78" mass="8965">MNLEHIQQQVRYLTNQEGKTTDVLIPLDTWETILQALTAETHPIDSKAELIADFKQSLIDAKQGKTFPLEELWEGIEE</sequence>
<protein>
    <recommendedName>
        <fullName evidence="3">Addiction module component</fullName>
    </recommendedName>
</protein>
<dbReference type="KEGG" id="dsl:Dacsa_1040"/>
<dbReference type="EMBL" id="CP003944">
    <property type="protein sequence ID" value="AFZ49755.1"/>
    <property type="molecule type" value="Genomic_DNA"/>
</dbReference>